<evidence type="ECO:0000313" key="3">
    <source>
        <dbReference type="Proteomes" id="UP000194857"/>
    </source>
</evidence>
<sequence length="343" mass="38759">MRMIEPGLISVVIQGPLYRKLSSTRGIEACIASIRRHLPGAEVIVSTWPDEDISGLDADLVLQSKDPGPMRDCSGSVLNTNRQLVSTKAGIQASTRPYVMKFRADHNLTSPTLASLGEYAGSASHGRLFAQPLTITNLFIRNPARCPMLYHISDLVIFGTREDMLKFWDLDIFSYEEIFNPKPNLNPFGNYLGYSAMKMIPEQSYMIALLRKHGLEVDIDHPCQVRSADLALWESVLHADFRTLEWRASGVDFPERFMNNGYSMNTLYGVKDIRNAAELGPTGRRLRRAQVWVNQYLLNCLRLAWWVSFASIVLFATSPSLAKRVRSVWKMLRGVTHPNPEKN</sequence>
<evidence type="ECO:0000313" key="2">
    <source>
        <dbReference type="EMBL" id="OTI63023.1"/>
    </source>
</evidence>
<feature type="transmembrane region" description="Helical" evidence="1">
    <location>
        <begin position="303"/>
        <end position="322"/>
    </location>
</feature>
<reference evidence="2 3" key="1">
    <citation type="submission" date="2017-05" db="EMBL/GenBank/DDBJ databases">
        <authorList>
            <person name="Song R."/>
            <person name="Chenine A.L."/>
            <person name="Ruprecht R.M."/>
        </authorList>
    </citation>
    <scope>NUCLEOTIDE SEQUENCE [LARGE SCALE GENOMIC DNA]</scope>
    <source>
        <strain evidence="2 3">S567_C10_BS</strain>
    </source>
</reference>
<dbReference type="Proteomes" id="UP000194857">
    <property type="component" value="Unassembled WGS sequence"/>
</dbReference>
<protein>
    <submittedName>
        <fullName evidence="2">WavE lipopolysaccharide synthesis</fullName>
    </submittedName>
</protein>
<keyword evidence="1" id="KW-0812">Transmembrane</keyword>
<dbReference type="Pfam" id="PF07507">
    <property type="entry name" value="WavE"/>
    <property type="match status" value="1"/>
</dbReference>
<name>A0A241XR98_PSEAI</name>
<comment type="caution">
    <text evidence="2">The sequence shown here is derived from an EMBL/GenBank/DDBJ whole genome shotgun (WGS) entry which is preliminary data.</text>
</comment>
<dbReference type="EMBL" id="NFFZ01000004">
    <property type="protein sequence ID" value="OTI63023.1"/>
    <property type="molecule type" value="Genomic_DNA"/>
</dbReference>
<gene>
    <name evidence="2" type="ORF">CAZ10_09255</name>
</gene>
<dbReference type="AlphaFoldDB" id="A0A241XR98"/>
<keyword evidence="1" id="KW-1133">Transmembrane helix</keyword>
<organism evidence="2 3">
    <name type="scientific">Pseudomonas aeruginosa</name>
    <dbReference type="NCBI Taxonomy" id="287"/>
    <lineage>
        <taxon>Bacteria</taxon>
        <taxon>Pseudomonadati</taxon>
        <taxon>Pseudomonadota</taxon>
        <taxon>Gammaproteobacteria</taxon>
        <taxon>Pseudomonadales</taxon>
        <taxon>Pseudomonadaceae</taxon>
        <taxon>Pseudomonas</taxon>
    </lineage>
</organism>
<evidence type="ECO:0000256" key="1">
    <source>
        <dbReference type="SAM" id="Phobius"/>
    </source>
</evidence>
<accession>A0A241XR98</accession>
<dbReference type="RefSeq" id="WP_065085893.1">
    <property type="nucleotide sequence ID" value="NZ_NFFZ01000004.1"/>
</dbReference>
<dbReference type="InterPro" id="IPR011122">
    <property type="entry name" value="WavE"/>
</dbReference>
<proteinExistence type="predicted"/>
<keyword evidence="1" id="KW-0472">Membrane</keyword>